<protein>
    <recommendedName>
        <fullName evidence="3">Histidine kinase</fullName>
    </recommendedName>
</protein>
<evidence type="ECO:0008006" key="3">
    <source>
        <dbReference type="Google" id="ProtNLM"/>
    </source>
</evidence>
<evidence type="ECO:0000313" key="2">
    <source>
        <dbReference type="EMBL" id="CAA2105361.1"/>
    </source>
</evidence>
<dbReference type="InterPro" id="IPR036890">
    <property type="entry name" value="HATPase_C_sf"/>
</dbReference>
<dbReference type="SUPFAM" id="SSF55874">
    <property type="entry name" value="ATPase domain of HSP90 chaperone/DNA topoisomerase II/histidine kinase"/>
    <property type="match status" value="1"/>
</dbReference>
<sequence length="66" mass="7182">MRQAVHAQGPVIVRQTVRALDHGITVRSVDGIGSLFSVTVPCADRPDDGAPRCRGEAREGRWTRLS</sequence>
<organism evidence="2">
    <name type="scientific">Methylobacterium bullatum</name>
    <dbReference type="NCBI Taxonomy" id="570505"/>
    <lineage>
        <taxon>Bacteria</taxon>
        <taxon>Pseudomonadati</taxon>
        <taxon>Pseudomonadota</taxon>
        <taxon>Alphaproteobacteria</taxon>
        <taxon>Hyphomicrobiales</taxon>
        <taxon>Methylobacteriaceae</taxon>
        <taxon>Methylobacterium</taxon>
    </lineage>
</organism>
<dbReference type="EMBL" id="LR743504">
    <property type="protein sequence ID" value="CAA2105361.1"/>
    <property type="molecule type" value="Genomic_DNA"/>
</dbReference>
<proteinExistence type="predicted"/>
<accession>A0A679J9V5</accession>
<evidence type="ECO:0000256" key="1">
    <source>
        <dbReference type="SAM" id="MobiDB-lite"/>
    </source>
</evidence>
<name>A0A679J9V5_9HYPH</name>
<reference evidence="2" key="1">
    <citation type="submission" date="2019-12" db="EMBL/GenBank/DDBJ databases">
        <authorList>
            <person name="Cremers G."/>
        </authorList>
    </citation>
    <scope>NUCLEOTIDE SEQUENCE</scope>
    <source>
        <strain evidence="2">Mbul1</strain>
    </source>
</reference>
<feature type="region of interest" description="Disordered" evidence="1">
    <location>
        <begin position="46"/>
        <end position="66"/>
    </location>
</feature>
<gene>
    <name evidence="2" type="ORF">MBUL_03154</name>
</gene>
<dbReference type="AlphaFoldDB" id="A0A679J9V5"/>